<evidence type="ECO:0000313" key="1">
    <source>
        <dbReference type="EMBL" id="KKL56454.1"/>
    </source>
</evidence>
<evidence type="ECO:0008006" key="2">
    <source>
        <dbReference type="Google" id="ProtNLM"/>
    </source>
</evidence>
<name>A0A0F9D4F6_9ZZZZ</name>
<reference evidence="1" key="1">
    <citation type="journal article" date="2015" name="Nature">
        <title>Complex archaea that bridge the gap between prokaryotes and eukaryotes.</title>
        <authorList>
            <person name="Spang A."/>
            <person name="Saw J.H."/>
            <person name="Jorgensen S.L."/>
            <person name="Zaremba-Niedzwiedzka K."/>
            <person name="Martijn J."/>
            <person name="Lind A.E."/>
            <person name="van Eijk R."/>
            <person name="Schleper C."/>
            <person name="Guy L."/>
            <person name="Ettema T.J."/>
        </authorList>
    </citation>
    <scope>NUCLEOTIDE SEQUENCE</scope>
</reference>
<dbReference type="AlphaFoldDB" id="A0A0F9D4F6"/>
<comment type="caution">
    <text evidence="1">The sequence shown here is derived from an EMBL/GenBank/DDBJ whole genome shotgun (WGS) entry which is preliminary data.</text>
</comment>
<accession>A0A0F9D4F6</accession>
<dbReference type="EMBL" id="LAZR01030488">
    <property type="protein sequence ID" value="KKL56454.1"/>
    <property type="molecule type" value="Genomic_DNA"/>
</dbReference>
<protein>
    <recommendedName>
        <fullName evidence="2">IrrE N-terminal-like domain-containing protein</fullName>
    </recommendedName>
</protein>
<gene>
    <name evidence="1" type="ORF">LCGC14_2245250</name>
</gene>
<sequence length="104" mass="11518">MVVIPETIQIGGHVFVINTDAKTREKLQEGKYMGTAISVKNRIDIDISYPESHVMATFMHECCHIISDLSQLELTEAQVTTLGNGLQQVLLSMGIVFQQKEANA</sequence>
<organism evidence="1">
    <name type="scientific">marine sediment metagenome</name>
    <dbReference type="NCBI Taxonomy" id="412755"/>
    <lineage>
        <taxon>unclassified sequences</taxon>
        <taxon>metagenomes</taxon>
        <taxon>ecological metagenomes</taxon>
    </lineage>
</organism>
<proteinExistence type="predicted"/>